<sequence length="167" mass="18119">MEYHHNWNTIILLCLSFIITSSSSTSALVSGGSDGIFQWSPSTGRSILQAKTDCPINIELLNYTILTSQCKIPYDPQPCCAALAELACPHVNLLNDSKNKCSDTLYSYLDRGLGYPPGLFSNTCTPTKEGIPCPAPPPTVAANAQRLSNPPQVLLLTSLYLLLLKVF</sequence>
<dbReference type="Pfam" id="PF26578">
    <property type="entry name" value="LLG1"/>
    <property type="match status" value="1"/>
</dbReference>
<keyword evidence="1" id="KW-0732">Signal</keyword>
<keyword evidence="4" id="KW-1185">Reference proteome</keyword>
<gene>
    <name evidence="3" type="ORF">LIER_21881</name>
</gene>
<comment type="caution">
    <text evidence="3">The sequence shown here is derived from an EMBL/GenBank/DDBJ whole genome shotgun (WGS) entry which is preliminary data.</text>
</comment>
<name>A0AAV3QRZ7_LITER</name>
<protein>
    <recommendedName>
        <fullName evidence="2">GPI-anchored protein LLG1-like domain-containing protein</fullName>
    </recommendedName>
</protein>
<evidence type="ECO:0000313" key="3">
    <source>
        <dbReference type="EMBL" id="GAA0166810.1"/>
    </source>
</evidence>
<dbReference type="PANTHER" id="PTHR31533:SF2">
    <property type="entry name" value="GPI-ANCHORED PROTEIN LLG1"/>
    <property type="match status" value="1"/>
</dbReference>
<evidence type="ECO:0000256" key="1">
    <source>
        <dbReference type="SAM" id="SignalP"/>
    </source>
</evidence>
<evidence type="ECO:0000313" key="4">
    <source>
        <dbReference type="Proteomes" id="UP001454036"/>
    </source>
</evidence>
<dbReference type="AlphaFoldDB" id="A0AAV3QRZ7"/>
<feature type="chain" id="PRO_5043506432" description="GPI-anchored protein LLG1-like domain-containing protein" evidence="1">
    <location>
        <begin position="25"/>
        <end position="167"/>
    </location>
</feature>
<dbReference type="Proteomes" id="UP001454036">
    <property type="component" value="Unassembled WGS sequence"/>
</dbReference>
<dbReference type="InterPro" id="IPR039307">
    <property type="entry name" value="LORELEI-like"/>
</dbReference>
<accession>A0AAV3QRZ7</accession>
<proteinExistence type="predicted"/>
<evidence type="ECO:0000259" key="2">
    <source>
        <dbReference type="Pfam" id="PF26578"/>
    </source>
</evidence>
<organism evidence="3 4">
    <name type="scientific">Lithospermum erythrorhizon</name>
    <name type="common">Purple gromwell</name>
    <name type="synonym">Lithospermum officinale var. erythrorhizon</name>
    <dbReference type="NCBI Taxonomy" id="34254"/>
    <lineage>
        <taxon>Eukaryota</taxon>
        <taxon>Viridiplantae</taxon>
        <taxon>Streptophyta</taxon>
        <taxon>Embryophyta</taxon>
        <taxon>Tracheophyta</taxon>
        <taxon>Spermatophyta</taxon>
        <taxon>Magnoliopsida</taxon>
        <taxon>eudicotyledons</taxon>
        <taxon>Gunneridae</taxon>
        <taxon>Pentapetalae</taxon>
        <taxon>asterids</taxon>
        <taxon>lamiids</taxon>
        <taxon>Boraginales</taxon>
        <taxon>Boraginaceae</taxon>
        <taxon>Boraginoideae</taxon>
        <taxon>Lithospermeae</taxon>
        <taxon>Lithospermum</taxon>
    </lineage>
</organism>
<dbReference type="EMBL" id="BAABME010005863">
    <property type="protein sequence ID" value="GAA0166810.1"/>
    <property type="molecule type" value="Genomic_DNA"/>
</dbReference>
<dbReference type="PANTHER" id="PTHR31533">
    <property type="entry name" value="GPI-ANCHORED PROTEIN LLG1-RELATED-RELATED"/>
    <property type="match status" value="1"/>
</dbReference>
<reference evidence="3 4" key="1">
    <citation type="submission" date="2024-01" db="EMBL/GenBank/DDBJ databases">
        <title>The complete chloroplast genome sequence of Lithospermum erythrorhizon: insights into the phylogenetic relationship among Boraginaceae species and the maternal lineages of purple gromwells.</title>
        <authorList>
            <person name="Okada T."/>
            <person name="Watanabe K."/>
        </authorList>
    </citation>
    <scope>NUCLEOTIDE SEQUENCE [LARGE SCALE GENOMIC DNA]</scope>
</reference>
<feature type="domain" description="GPI-anchored protein LLG1-like" evidence="2">
    <location>
        <begin position="57"/>
        <end position="131"/>
    </location>
</feature>
<dbReference type="InterPro" id="IPR058888">
    <property type="entry name" value="LLG1-like"/>
</dbReference>
<feature type="signal peptide" evidence="1">
    <location>
        <begin position="1"/>
        <end position="24"/>
    </location>
</feature>